<dbReference type="InParanoid" id="A0A2K1KNM5"/>
<evidence type="ECO:0000313" key="7">
    <source>
        <dbReference type="EMBL" id="PNR55384.1"/>
    </source>
</evidence>
<evidence type="ECO:0000256" key="4">
    <source>
        <dbReference type="SAM" id="Coils"/>
    </source>
</evidence>
<dbReference type="Pfam" id="PF12329">
    <property type="entry name" value="TMF_DNA_bd"/>
    <property type="match status" value="1"/>
</dbReference>
<feature type="compositionally biased region" description="Polar residues" evidence="5">
    <location>
        <begin position="226"/>
        <end position="238"/>
    </location>
</feature>
<evidence type="ECO:0000259" key="6">
    <source>
        <dbReference type="Pfam" id="PF12325"/>
    </source>
</evidence>
<proteinExistence type="predicted"/>
<feature type="compositionally biased region" description="Polar residues" evidence="5">
    <location>
        <begin position="246"/>
        <end position="257"/>
    </location>
</feature>
<dbReference type="InterPro" id="IPR022092">
    <property type="entry name" value="TMF_DNA-bd"/>
</dbReference>
<dbReference type="GO" id="GO:0005794">
    <property type="term" value="C:Golgi apparatus"/>
    <property type="evidence" value="ECO:0007669"/>
    <property type="project" value="UniProtKB-SubCell"/>
</dbReference>
<sequence length="1049" mass="118627">MVTLRQCHLSELGRNRHRRKISLIEERTLLGLVLYETFETILGASTTSESTPSHSDSVSKAELTRQSSKVATPEAPENSNEGYSSVETDVRETEAGGSLDAHAHEHETQSLALPKASAEADITGEEFSRHSNAEKKAGGNEEANQFRTDGIVHNGELPKSKSLDESCDQQTIAPGRIEVERTDVERSEDHGNAIHGVHAIVNGVLVSSKYLSSSDLVPPSSSEISHPTNGTHAESGSLRSKDVIESQPSRLDTSSQGGDKIEKELKMMEAALLGAAKQAQSKADEISRLMLENEQLKASLEELKVTAKLGSAEGWMQLREEYQQRISSAERKISDFKMVPIDRRFLLWLVLQCLHFEGKLRLQLLVMKKVYALTKERDMLRREQNRKSDSSVLLKEKDEIIKAVMAEGEELSKKQAFLEGTIKKLRTQVRELEEEKNRLTSKLQVEEAKVESMRKDKAVNEKALQDAVEKCQVELASQKELYNNALNESREAAALAEARVDNEARADLDRRLKEASEREATLGQNIDELRQALTRTEQQLFLLQPRFSFVLNVSLKQAAFREDMSRNDIEDLEKRCQAAEARYEELSSRMPESTRPLLRHIEALQQAEVRAAAAQEKERVVNERLNQTLSRMAVMEAQVSCVRAEQAQLQRSLEKERQRASENRQEYLTATEAAATHEGRARQLEEEIKKIRKQYKTELHEEKARREALEQEVEQERAAMAEYEKRIRAEGRAAGEKAVAAAQPNDIGKALKRWPSMSSQGSVEESLLLQTSFDTHQDKYFEHSDSHSCRFSFSDRPPSPAIHFGKFTYEQLESHLRQKEGEVASYASRLQSFHLLLTLVFIMDKQVALELAQDSLAEELVKSTTQFEQLRAEANLLPGMRAELESLRLRHTSALELMGERDEEVEELRADLADVKHMYREQIDMLVGQVLTECHCCVTGCTPNRVVMLPCASHVFAHVIRQRTEVIWWLKTANGPFAQHGIIIGNAAKATLNFGKYLRIRKLICFMKKGLQQLHSTLTVCRESPRQGSGIEEICQEIHEISNIPDKRS</sequence>
<protein>
    <recommendedName>
        <fullName evidence="6">TATA element modulatory factor 1 TATA binding domain-containing protein</fullName>
    </recommendedName>
</protein>
<evidence type="ECO:0000313" key="9">
    <source>
        <dbReference type="Proteomes" id="UP000006727"/>
    </source>
</evidence>
<comment type="subcellular location">
    <subcellularLocation>
        <location evidence="1">Golgi apparatus</location>
    </subcellularLocation>
</comment>
<feature type="coiled-coil region" evidence="4">
    <location>
        <begin position="279"/>
        <end position="339"/>
    </location>
</feature>
<dbReference type="AlphaFoldDB" id="A0A2K1KNM5"/>
<dbReference type="Proteomes" id="UP000006727">
    <property type="component" value="Chromosome 4"/>
</dbReference>
<dbReference type="PANTHER" id="PTHR47347">
    <property type="entry name" value="GOLGIN CANDIDATE 5"/>
    <property type="match status" value="1"/>
</dbReference>
<reference evidence="8" key="3">
    <citation type="submission" date="2020-12" db="UniProtKB">
        <authorList>
            <consortium name="EnsemblPlants"/>
        </authorList>
    </citation>
    <scope>IDENTIFICATION</scope>
</reference>
<keyword evidence="9" id="KW-1185">Reference proteome</keyword>
<dbReference type="FunCoup" id="A0A2K1KNM5">
    <property type="interactions" value="3820"/>
</dbReference>
<reference evidence="7 9" key="2">
    <citation type="journal article" date="2018" name="Plant J.">
        <title>The Physcomitrella patens chromosome-scale assembly reveals moss genome structure and evolution.</title>
        <authorList>
            <person name="Lang D."/>
            <person name="Ullrich K.K."/>
            <person name="Murat F."/>
            <person name="Fuchs J."/>
            <person name="Jenkins J."/>
            <person name="Haas F.B."/>
            <person name="Piednoel M."/>
            <person name="Gundlach H."/>
            <person name="Van Bel M."/>
            <person name="Meyberg R."/>
            <person name="Vives C."/>
            <person name="Morata J."/>
            <person name="Symeonidi A."/>
            <person name="Hiss M."/>
            <person name="Muchero W."/>
            <person name="Kamisugi Y."/>
            <person name="Saleh O."/>
            <person name="Blanc G."/>
            <person name="Decker E.L."/>
            <person name="van Gessel N."/>
            <person name="Grimwood J."/>
            <person name="Hayes R.D."/>
            <person name="Graham S.W."/>
            <person name="Gunter L.E."/>
            <person name="McDaniel S.F."/>
            <person name="Hoernstein S.N.W."/>
            <person name="Larsson A."/>
            <person name="Li F.W."/>
            <person name="Perroud P.F."/>
            <person name="Phillips J."/>
            <person name="Ranjan P."/>
            <person name="Rokshar D.S."/>
            <person name="Rothfels C.J."/>
            <person name="Schneider L."/>
            <person name="Shu S."/>
            <person name="Stevenson D.W."/>
            <person name="Thummler F."/>
            <person name="Tillich M."/>
            <person name="Villarreal Aguilar J.C."/>
            <person name="Widiez T."/>
            <person name="Wong G.K."/>
            <person name="Wymore A."/>
            <person name="Zhang Y."/>
            <person name="Zimmer A.D."/>
            <person name="Quatrano R.S."/>
            <person name="Mayer K.F.X."/>
            <person name="Goodstein D."/>
            <person name="Casacuberta J.M."/>
            <person name="Vandepoele K."/>
            <person name="Reski R."/>
            <person name="Cuming A.C."/>
            <person name="Tuskan G.A."/>
            <person name="Maumus F."/>
            <person name="Salse J."/>
            <person name="Schmutz J."/>
            <person name="Rensing S.A."/>
        </authorList>
    </citation>
    <scope>NUCLEOTIDE SEQUENCE [LARGE SCALE GENOMIC DNA]</scope>
    <source>
        <strain evidence="8 9">cv. Gransden 2004</strain>
    </source>
</reference>
<feature type="region of interest" description="Disordered" evidence="5">
    <location>
        <begin position="45"/>
        <end position="89"/>
    </location>
</feature>
<dbReference type="Pfam" id="PF12325">
    <property type="entry name" value="TMF_TATA_bd"/>
    <property type="match status" value="1"/>
</dbReference>
<dbReference type="Gramene" id="Pp3c4_15860V3.1">
    <property type="protein sequence ID" value="Pp3c4_15860V3.1"/>
    <property type="gene ID" value="Pp3c4_15860"/>
</dbReference>
<evidence type="ECO:0000256" key="1">
    <source>
        <dbReference type="ARBA" id="ARBA00004555"/>
    </source>
</evidence>
<evidence type="ECO:0000256" key="3">
    <source>
        <dbReference type="ARBA" id="ARBA00023054"/>
    </source>
</evidence>
<accession>A0A2K1KNM5</accession>
<keyword evidence="3 4" id="KW-0175">Coiled coil</keyword>
<feature type="compositionally biased region" description="Polar residues" evidence="5">
    <location>
        <begin position="45"/>
        <end position="56"/>
    </location>
</feature>
<keyword evidence="2" id="KW-0333">Golgi apparatus</keyword>
<feature type="compositionally biased region" description="Low complexity" evidence="5">
    <location>
        <begin position="215"/>
        <end position="225"/>
    </location>
</feature>
<feature type="coiled-coil region" evidence="4">
    <location>
        <begin position="415"/>
        <end position="733"/>
    </location>
</feature>
<feature type="compositionally biased region" description="Polar residues" evidence="5">
    <location>
        <begin position="77"/>
        <end position="87"/>
    </location>
</feature>
<evidence type="ECO:0000256" key="2">
    <source>
        <dbReference type="ARBA" id="ARBA00023034"/>
    </source>
</evidence>
<organism evidence="7">
    <name type="scientific">Physcomitrium patens</name>
    <name type="common">Spreading-leaved earth moss</name>
    <name type="synonym">Physcomitrella patens</name>
    <dbReference type="NCBI Taxonomy" id="3218"/>
    <lineage>
        <taxon>Eukaryota</taxon>
        <taxon>Viridiplantae</taxon>
        <taxon>Streptophyta</taxon>
        <taxon>Embryophyta</taxon>
        <taxon>Bryophyta</taxon>
        <taxon>Bryophytina</taxon>
        <taxon>Bryopsida</taxon>
        <taxon>Funariidae</taxon>
        <taxon>Funariales</taxon>
        <taxon>Funariaceae</taxon>
        <taxon>Physcomitrium</taxon>
    </lineage>
</organism>
<evidence type="ECO:0000256" key="5">
    <source>
        <dbReference type="SAM" id="MobiDB-lite"/>
    </source>
</evidence>
<feature type="region of interest" description="Disordered" evidence="5">
    <location>
        <begin position="215"/>
        <end position="260"/>
    </location>
</feature>
<feature type="domain" description="TATA element modulatory factor 1 TATA binding" evidence="6">
    <location>
        <begin position="845"/>
        <end position="926"/>
    </location>
</feature>
<dbReference type="STRING" id="3218.A0A2K1KNM5"/>
<name>A0A2K1KNM5_PHYPA</name>
<dbReference type="InterPro" id="IPR022091">
    <property type="entry name" value="TMF_TATA-bd"/>
</dbReference>
<reference evidence="7 9" key="1">
    <citation type="journal article" date="2008" name="Science">
        <title>The Physcomitrella genome reveals evolutionary insights into the conquest of land by plants.</title>
        <authorList>
            <person name="Rensing S."/>
            <person name="Lang D."/>
            <person name="Zimmer A."/>
            <person name="Terry A."/>
            <person name="Salamov A."/>
            <person name="Shapiro H."/>
            <person name="Nishiyama T."/>
            <person name="Perroud P.-F."/>
            <person name="Lindquist E."/>
            <person name="Kamisugi Y."/>
            <person name="Tanahashi T."/>
            <person name="Sakakibara K."/>
            <person name="Fujita T."/>
            <person name="Oishi K."/>
            <person name="Shin-I T."/>
            <person name="Kuroki Y."/>
            <person name="Toyoda A."/>
            <person name="Suzuki Y."/>
            <person name="Hashimoto A."/>
            <person name="Yamaguchi K."/>
            <person name="Sugano A."/>
            <person name="Kohara Y."/>
            <person name="Fujiyama A."/>
            <person name="Anterola A."/>
            <person name="Aoki S."/>
            <person name="Ashton N."/>
            <person name="Barbazuk W.B."/>
            <person name="Barker E."/>
            <person name="Bennetzen J."/>
            <person name="Bezanilla M."/>
            <person name="Blankenship R."/>
            <person name="Cho S.H."/>
            <person name="Dutcher S."/>
            <person name="Estelle M."/>
            <person name="Fawcett J.A."/>
            <person name="Gundlach H."/>
            <person name="Hanada K."/>
            <person name="Heyl A."/>
            <person name="Hicks K.A."/>
            <person name="Hugh J."/>
            <person name="Lohr M."/>
            <person name="Mayer K."/>
            <person name="Melkozernov A."/>
            <person name="Murata T."/>
            <person name="Nelson D."/>
            <person name="Pils B."/>
            <person name="Prigge M."/>
            <person name="Reiss B."/>
            <person name="Renner T."/>
            <person name="Rombauts S."/>
            <person name="Rushton P."/>
            <person name="Sanderfoot A."/>
            <person name="Schween G."/>
            <person name="Shiu S.-H."/>
            <person name="Stueber K."/>
            <person name="Theodoulou F.L."/>
            <person name="Tu H."/>
            <person name="Van de Peer Y."/>
            <person name="Verrier P.J."/>
            <person name="Waters E."/>
            <person name="Wood A."/>
            <person name="Yang L."/>
            <person name="Cove D."/>
            <person name="Cuming A."/>
            <person name="Hasebe M."/>
            <person name="Lucas S."/>
            <person name="Mishler D.B."/>
            <person name="Reski R."/>
            <person name="Grigoriev I."/>
            <person name="Quatrano R.S."/>
            <person name="Boore J.L."/>
        </authorList>
    </citation>
    <scope>NUCLEOTIDE SEQUENCE [LARGE SCALE GENOMIC DNA]</scope>
    <source>
        <strain evidence="8 9">cv. Gransden 2004</strain>
    </source>
</reference>
<dbReference type="PANTHER" id="PTHR47347:SF2">
    <property type="entry name" value="GOLGIN CANDIDATE 5"/>
    <property type="match status" value="1"/>
</dbReference>
<dbReference type="EMBL" id="ABEU02000004">
    <property type="protein sequence ID" value="PNR55384.1"/>
    <property type="molecule type" value="Genomic_DNA"/>
</dbReference>
<gene>
    <name evidence="7" type="ORF">PHYPA_006281</name>
</gene>
<dbReference type="EnsemblPlants" id="Pp3c4_15860V3.1">
    <property type="protein sequence ID" value="Pp3c4_15860V3.1"/>
    <property type="gene ID" value="Pp3c4_15860"/>
</dbReference>
<evidence type="ECO:0000313" key="8">
    <source>
        <dbReference type="EnsemblPlants" id="Pp3c4_15860V3.1"/>
    </source>
</evidence>